<gene>
    <name evidence="1" type="ORF">CQR45_1731</name>
</gene>
<dbReference type="Proteomes" id="UP000233722">
    <property type="component" value="Unassembled WGS sequence"/>
</dbReference>
<dbReference type="EMBL" id="PCHA01000037">
    <property type="protein sequence ID" value="PKU93201.1"/>
    <property type="molecule type" value="Genomic_DNA"/>
</dbReference>
<evidence type="ECO:0000313" key="1">
    <source>
        <dbReference type="EMBL" id="PKU93201.1"/>
    </source>
</evidence>
<dbReference type="AlphaFoldDB" id="A0A2N3QNF0"/>
<evidence type="ECO:0000313" key="2">
    <source>
        <dbReference type="Proteomes" id="UP000233722"/>
    </source>
</evidence>
<name>A0A2N3QNF0_9BIFI</name>
<dbReference type="RefSeq" id="WP_101431116.1">
    <property type="nucleotide sequence ID" value="NZ_PCHA01000037.1"/>
</dbReference>
<proteinExistence type="predicted"/>
<reference evidence="1 2" key="1">
    <citation type="submission" date="2017-10" db="EMBL/GenBank/DDBJ databases">
        <title>Bifidobacterium genomics.</title>
        <authorList>
            <person name="Lugli G.A."/>
            <person name="Milani C."/>
            <person name="Mancabelli L."/>
        </authorList>
    </citation>
    <scope>NUCLEOTIDE SEQUENCE [LARGE SCALE GENOMIC DNA]</scope>
    <source>
        <strain evidence="1 2">1747B</strain>
    </source>
</reference>
<accession>A0A2N3QNF0</accession>
<comment type="caution">
    <text evidence="1">The sequence shown here is derived from an EMBL/GenBank/DDBJ whole genome shotgun (WGS) entry which is preliminary data.</text>
</comment>
<sequence length="99" mass="11444">MLKVRCSHIEPNYAQINLPGVADGIAFVERRNIRTSLDLNSGEEHRADRWFVYWLGSPDLKDDRVFRARSPHERTGFRTMLDAVQWIDQRLAETSTTAA</sequence>
<protein>
    <submittedName>
        <fullName evidence="1">Uncharacterized protein</fullName>
    </submittedName>
</protein>
<organism evidence="1 2">
    <name type="scientific">Bifidobacterium pseudolongum subsp. globosum</name>
    <dbReference type="NCBI Taxonomy" id="1690"/>
    <lineage>
        <taxon>Bacteria</taxon>
        <taxon>Bacillati</taxon>
        <taxon>Actinomycetota</taxon>
        <taxon>Actinomycetes</taxon>
        <taxon>Bifidobacteriales</taxon>
        <taxon>Bifidobacteriaceae</taxon>
        <taxon>Bifidobacterium</taxon>
    </lineage>
</organism>